<name>A0A7J6HM64_CANSA</name>
<dbReference type="GO" id="GO:0003676">
    <property type="term" value="F:nucleic acid binding"/>
    <property type="evidence" value="ECO:0007669"/>
    <property type="project" value="InterPro"/>
</dbReference>
<comment type="caution">
    <text evidence="2">The sequence shown here is derived from an EMBL/GenBank/DDBJ whole genome shotgun (WGS) entry which is preliminary data.</text>
</comment>
<dbReference type="EMBL" id="JAATIQ010000037">
    <property type="protein sequence ID" value="KAF4396055.1"/>
    <property type="molecule type" value="Genomic_DNA"/>
</dbReference>
<protein>
    <recommendedName>
        <fullName evidence="1">Piwi domain-containing protein</fullName>
    </recommendedName>
</protein>
<evidence type="ECO:0000259" key="1">
    <source>
        <dbReference type="Pfam" id="PF02171"/>
    </source>
</evidence>
<sequence>MPYQPYQNGTVVDTKICHRTEFDFYLCSHAGIQESSKLPNSLALLREYGNPVRPHEDNANEKRVFGRDFKFKGRPPIESDEETHEDKTVVELLQTSRSWPVKLLNERSSSISFGRLRDDHGI</sequence>
<dbReference type="InterPro" id="IPR036397">
    <property type="entry name" value="RNaseH_sf"/>
</dbReference>
<dbReference type="Gene3D" id="3.30.420.10">
    <property type="entry name" value="Ribonuclease H-like superfamily/Ribonuclease H"/>
    <property type="match status" value="1"/>
</dbReference>
<dbReference type="InterPro" id="IPR003165">
    <property type="entry name" value="Piwi"/>
</dbReference>
<evidence type="ECO:0000313" key="3">
    <source>
        <dbReference type="Proteomes" id="UP000583929"/>
    </source>
</evidence>
<dbReference type="Pfam" id="PF02171">
    <property type="entry name" value="Piwi"/>
    <property type="match status" value="1"/>
</dbReference>
<reference evidence="2 3" key="1">
    <citation type="journal article" date="2020" name="bioRxiv">
        <title>Sequence and annotation of 42 cannabis genomes reveals extensive copy number variation in cannabinoid synthesis and pathogen resistance genes.</title>
        <authorList>
            <person name="Mckernan K.J."/>
            <person name="Helbert Y."/>
            <person name="Kane L.T."/>
            <person name="Ebling H."/>
            <person name="Zhang L."/>
            <person name="Liu B."/>
            <person name="Eaton Z."/>
            <person name="Mclaughlin S."/>
            <person name="Kingan S."/>
            <person name="Baybayan P."/>
            <person name="Concepcion G."/>
            <person name="Jordan M."/>
            <person name="Riva A."/>
            <person name="Barbazuk W."/>
            <person name="Harkins T."/>
        </authorList>
    </citation>
    <scope>NUCLEOTIDE SEQUENCE [LARGE SCALE GENOMIC DNA]</scope>
    <source>
        <strain evidence="3">cv. Jamaican Lion 4</strain>
        <tissue evidence="2">Leaf</tissue>
    </source>
</reference>
<evidence type="ECO:0000313" key="2">
    <source>
        <dbReference type="EMBL" id="KAF4396055.1"/>
    </source>
</evidence>
<organism evidence="2 3">
    <name type="scientific">Cannabis sativa</name>
    <name type="common">Hemp</name>
    <name type="synonym">Marijuana</name>
    <dbReference type="NCBI Taxonomy" id="3483"/>
    <lineage>
        <taxon>Eukaryota</taxon>
        <taxon>Viridiplantae</taxon>
        <taxon>Streptophyta</taxon>
        <taxon>Embryophyta</taxon>
        <taxon>Tracheophyta</taxon>
        <taxon>Spermatophyta</taxon>
        <taxon>Magnoliopsida</taxon>
        <taxon>eudicotyledons</taxon>
        <taxon>Gunneridae</taxon>
        <taxon>Pentapetalae</taxon>
        <taxon>rosids</taxon>
        <taxon>fabids</taxon>
        <taxon>Rosales</taxon>
        <taxon>Cannabaceae</taxon>
        <taxon>Cannabis</taxon>
    </lineage>
</organism>
<dbReference type="Proteomes" id="UP000583929">
    <property type="component" value="Unassembled WGS sequence"/>
</dbReference>
<keyword evidence="3" id="KW-1185">Reference proteome</keyword>
<accession>A0A7J6HM64</accession>
<dbReference type="AlphaFoldDB" id="A0A7J6HM64"/>
<feature type="domain" description="Piwi" evidence="1">
    <location>
        <begin position="7"/>
        <end position="37"/>
    </location>
</feature>
<gene>
    <name evidence="2" type="ORF">G4B88_020692</name>
</gene>
<proteinExistence type="predicted"/>